<name>Q1INC0_KORVE</name>
<evidence type="ECO:0000313" key="2">
    <source>
        <dbReference type="EMBL" id="ABF41630.1"/>
    </source>
</evidence>
<feature type="compositionally biased region" description="Basic and acidic residues" evidence="1">
    <location>
        <begin position="42"/>
        <end position="56"/>
    </location>
</feature>
<feature type="region of interest" description="Disordered" evidence="1">
    <location>
        <begin position="1"/>
        <end position="79"/>
    </location>
</feature>
<gene>
    <name evidence="2" type="ordered locus">Acid345_2629</name>
</gene>
<dbReference type="EMBL" id="CP000360">
    <property type="protein sequence ID" value="ABF41630.1"/>
    <property type="molecule type" value="Genomic_DNA"/>
</dbReference>
<evidence type="ECO:0000256" key="1">
    <source>
        <dbReference type="SAM" id="MobiDB-lite"/>
    </source>
</evidence>
<dbReference type="Pfam" id="PF08899">
    <property type="entry name" value="DUF1844"/>
    <property type="match status" value="1"/>
</dbReference>
<dbReference type="eggNOG" id="ENOG502ZZF9">
    <property type="taxonomic scope" value="Bacteria"/>
</dbReference>
<evidence type="ECO:0008006" key="4">
    <source>
        <dbReference type="Google" id="ProtNLM"/>
    </source>
</evidence>
<dbReference type="Proteomes" id="UP000002432">
    <property type="component" value="Chromosome"/>
</dbReference>
<dbReference type="EnsemblBacteria" id="ABF41630">
    <property type="protein sequence ID" value="ABF41630"/>
    <property type="gene ID" value="Acid345_2629"/>
</dbReference>
<proteinExistence type="predicted"/>
<sequence>MADKKNESFTVTDRRKFTIDGDVRPDAPREEEAPAAPPAPEAKPDSNVKEFPKRAVEAPTAAAETEPEQPDAVSIEETRESAAAYKQSIADIDQHLAGQMKEQGRTPKDFEMNFEKLVASLYTTAIMQLGLDPASGQMKYQPDIIAARQTVDMLSILQEKTKGNLDAKEGRLLDSILYELRMAYIEITKMLTQAPPPGGSGKP</sequence>
<feature type="compositionally biased region" description="Basic and acidic residues" evidence="1">
    <location>
        <begin position="1"/>
        <end position="32"/>
    </location>
</feature>
<dbReference type="STRING" id="204669.Acid345_2629"/>
<dbReference type="OrthoDB" id="9799618at2"/>
<keyword evidence="3" id="KW-1185">Reference proteome</keyword>
<evidence type="ECO:0000313" key="3">
    <source>
        <dbReference type="Proteomes" id="UP000002432"/>
    </source>
</evidence>
<dbReference type="KEGG" id="aba:Acid345_2629"/>
<organism evidence="2 3">
    <name type="scientific">Koribacter versatilis (strain Ellin345)</name>
    <dbReference type="NCBI Taxonomy" id="204669"/>
    <lineage>
        <taxon>Bacteria</taxon>
        <taxon>Pseudomonadati</taxon>
        <taxon>Acidobacteriota</taxon>
        <taxon>Terriglobia</taxon>
        <taxon>Terriglobales</taxon>
        <taxon>Candidatus Korobacteraceae</taxon>
        <taxon>Candidatus Korobacter</taxon>
    </lineage>
</organism>
<accession>Q1INC0</accession>
<dbReference type="AlphaFoldDB" id="Q1INC0"/>
<dbReference type="InterPro" id="IPR014995">
    <property type="entry name" value="DUF1844"/>
</dbReference>
<reference evidence="2 3" key="1">
    <citation type="journal article" date="2009" name="Appl. Environ. Microbiol.">
        <title>Three genomes from the phylum Acidobacteria provide insight into the lifestyles of these microorganisms in soils.</title>
        <authorList>
            <person name="Ward N.L."/>
            <person name="Challacombe J.F."/>
            <person name="Janssen P.H."/>
            <person name="Henrissat B."/>
            <person name="Coutinho P.M."/>
            <person name="Wu M."/>
            <person name="Xie G."/>
            <person name="Haft D.H."/>
            <person name="Sait M."/>
            <person name="Badger J."/>
            <person name="Barabote R.D."/>
            <person name="Bradley B."/>
            <person name="Brettin T.S."/>
            <person name="Brinkac L.M."/>
            <person name="Bruce D."/>
            <person name="Creasy T."/>
            <person name="Daugherty S.C."/>
            <person name="Davidsen T.M."/>
            <person name="DeBoy R.T."/>
            <person name="Detter J.C."/>
            <person name="Dodson R.J."/>
            <person name="Durkin A.S."/>
            <person name="Ganapathy A."/>
            <person name="Gwinn-Giglio M."/>
            <person name="Han C.S."/>
            <person name="Khouri H."/>
            <person name="Kiss H."/>
            <person name="Kothari S.P."/>
            <person name="Madupu R."/>
            <person name="Nelson K.E."/>
            <person name="Nelson W.C."/>
            <person name="Paulsen I."/>
            <person name="Penn K."/>
            <person name="Ren Q."/>
            <person name="Rosovitz M.J."/>
            <person name="Selengut J.D."/>
            <person name="Shrivastava S."/>
            <person name="Sullivan S.A."/>
            <person name="Tapia R."/>
            <person name="Thompson L.S."/>
            <person name="Watkins K.L."/>
            <person name="Yang Q."/>
            <person name="Yu C."/>
            <person name="Zafar N."/>
            <person name="Zhou L."/>
            <person name="Kuske C.R."/>
        </authorList>
    </citation>
    <scope>NUCLEOTIDE SEQUENCE [LARGE SCALE GENOMIC DNA]</scope>
    <source>
        <strain evidence="2 3">Ellin345</strain>
    </source>
</reference>
<protein>
    <recommendedName>
        <fullName evidence="4">DUF1844 domain-containing protein</fullName>
    </recommendedName>
</protein>
<dbReference type="HOGENOM" id="CLU_1238762_0_0_0"/>
<dbReference type="RefSeq" id="WP_011523431.1">
    <property type="nucleotide sequence ID" value="NC_008009.1"/>
</dbReference>